<name>A0A6N9UBT7_STRHA</name>
<protein>
    <submittedName>
        <fullName evidence="1">Uncharacterized protein</fullName>
    </submittedName>
</protein>
<proteinExistence type="predicted"/>
<comment type="caution">
    <text evidence="1">The sequence shown here is derived from an EMBL/GenBank/DDBJ whole genome shotgun (WGS) entry which is preliminary data.</text>
</comment>
<accession>A0A6N9UBT7</accession>
<evidence type="ECO:0000313" key="2">
    <source>
        <dbReference type="Proteomes" id="UP000471293"/>
    </source>
</evidence>
<dbReference type="EMBL" id="JAAGLQ010000630">
    <property type="protein sequence ID" value="NEA19613.1"/>
    <property type="molecule type" value="Genomic_DNA"/>
</dbReference>
<sequence length="65" mass="6611">MIPHIPAARTAQHLAARAATVCGLAHPLTHILLAAAATAAAQAWDAGHPVTDLHPARPERKPAGG</sequence>
<reference evidence="1 2" key="1">
    <citation type="submission" date="2020-01" db="EMBL/GenBank/DDBJ databases">
        <title>Insect and environment-associated Actinomycetes.</title>
        <authorList>
            <person name="Currrie C."/>
            <person name="Chevrette M."/>
            <person name="Carlson C."/>
            <person name="Stubbendieck R."/>
            <person name="Wendt-Pienkowski E."/>
        </authorList>
    </citation>
    <scope>NUCLEOTIDE SEQUENCE [LARGE SCALE GENOMIC DNA]</scope>
    <source>
        <strain evidence="1 2">SID11342</strain>
    </source>
</reference>
<dbReference type="AlphaFoldDB" id="A0A6N9UBT7"/>
<dbReference type="Proteomes" id="UP000471293">
    <property type="component" value="Unassembled WGS sequence"/>
</dbReference>
<evidence type="ECO:0000313" key="1">
    <source>
        <dbReference type="EMBL" id="NEA19613.1"/>
    </source>
</evidence>
<organism evidence="1 2">
    <name type="scientific">Streptomyces halstedii</name>
    <dbReference type="NCBI Taxonomy" id="1944"/>
    <lineage>
        <taxon>Bacteria</taxon>
        <taxon>Bacillati</taxon>
        <taxon>Actinomycetota</taxon>
        <taxon>Actinomycetes</taxon>
        <taxon>Kitasatosporales</taxon>
        <taxon>Streptomycetaceae</taxon>
        <taxon>Streptomyces</taxon>
    </lineage>
</organism>
<gene>
    <name evidence="1" type="ORF">G3I29_29995</name>
</gene>